<reference evidence="2 3" key="1">
    <citation type="submission" date="2024-10" db="EMBL/GenBank/DDBJ databases">
        <title>Updated reference genomes for cyclostephanoid diatoms.</title>
        <authorList>
            <person name="Roberts W.R."/>
            <person name="Alverson A.J."/>
        </authorList>
    </citation>
    <scope>NUCLEOTIDE SEQUENCE [LARGE SCALE GENOMIC DNA]</scope>
    <source>
        <strain evidence="2 3">AJA276-08</strain>
    </source>
</reference>
<gene>
    <name evidence="2" type="ORF">ACHAW5_003461</name>
</gene>
<evidence type="ECO:0000313" key="3">
    <source>
        <dbReference type="Proteomes" id="UP001530315"/>
    </source>
</evidence>
<dbReference type="EMBL" id="JALLAZ020001638">
    <property type="protein sequence ID" value="KAL3770085.1"/>
    <property type="molecule type" value="Genomic_DNA"/>
</dbReference>
<proteinExistence type="predicted"/>
<name>A0ABD3NBM8_9STRA</name>
<organism evidence="2 3">
    <name type="scientific">Stephanodiscus triporus</name>
    <dbReference type="NCBI Taxonomy" id="2934178"/>
    <lineage>
        <taxon>Eukaryota</taxon>
        <taxon>Sar</taxon>
        <taxon>Stramenopiles</taxon>
        <taxon>Ochrophyta</taxon>
        <taxon>Bacillariophyta</taxon>
        <taxon>Coscinodiscophyceae</taxon>
        <taxon>Thalassiosirophycidae</taxon>
        <taxon>Stephanodiscales</taxon>
        <taxon>Stephanodiscaceae</taxon>
        <taxon>Stephanodiscus</taxon>
    </lineage>
</organism>
<keyword evidence="3" id="KW-1185">Reference proteome</keyword>
<sequence length="224" mass="24665">MITYKIDYSIDYGEMRPLLGVDIYASGDHPSIAEPIPLIDYDDVAMADEGEQVGDDDDAIDGLGNDDGTNGQEILIYGRKGKDDEKLQSRSSSAEAEFDDVEMSDDGGSSDSGNDDRDYARAEGNVKTPGEHGGGGVGDRFGVFVDPQNVIAFLDRANINLDDRSVFYFLLSFPFYEHEWDIAGFLFNALFGDEDGDNIEDDEDEEIEDEIKLIRGNDVCLPCN</sequence>
<dbReference type="AlphaFoldDB" id="A0ABD3NBM8"/>
<feature type="compositionally biased region" description="Acidic residues" evidence="1">
    <location>
        <begin position="96"/>
        <end position="105"/>
    </location>
</feature>
<evidence type="ECO:0000256" key="1">
    <source>
        <dbReference type="SAM" id="MobiDB-lite"/>
    </source>
</evidence>
<dbReference type="Proteomes" id="UP001530315">
    <property type="component" value="Unassembled WGS sequence"/>
</dbReference>
<accession>A0ABD3NBM8</accession>
<protein>
    <submittedName>
        <fullName evidence="2">Uncharacterized protein</fullName>
    </submittedName>
</protein>
<feature type="region of interest" description="Disordered" evidence="1">
    <location>
        <begin position="79"/>
        <end position="137"/>
    </location>
</feature>
<evidence type="ECO:0000313" key="2">
    <source>
        <dbReference type="EMBL" id="KAL3770085.1"/>
    </source>
</evidence>
<comment type="caution">
    <text evidence="2">The sequence shown here is derived from an EMBL/GenBank/DDBJ whole genome shotgun (WGS) entry which is preliminary data.</text>
</comment>